<name>A0A7J0BML8_9BACT</name>
<evidence type="ECO:0000256" key="3">
    <source>
        <dbReference type="ARBA" id="ARBA00023004"/>
    </source>
</evidence>
<feature type="compositionally biased region" description="Basic and acidic residues" evidence="6">
    <location>
        <begin position="558"/>
        <end position="567"/>
    </location>
</feature>
<dbReference type="SUPFAM" id="SSF46548">
    <property type="entry name" value="alpha-helical ferredoxin"/>
    <property type="match status" value="2"/>
</dbReference>
<keyword evidence="3 5" id="KW-0408">Iron</keyword>
<feature type="transmembrane region" description="Helical" evidence="7">
    <location>
        <begin position="70"/>
        <end position="89"/>
    </location>
</feature>
<dbReference type="Proteomes" id="UP000503840">
    <property type="component" value="Unassembled WGS sequence"/>
</dbReference>
<feature type="transmembrane region" description="Helical" evidence="7">
    <location>
        <begin position="109"/>
        <end position="126"/>
    </location>
</feature>
<dbReference type="GO" id="GO:0051536">
    <property type="term" value="F:iron-sulfur cluster binding"/>
    <property type="evidence" value="ECO:0007669"/>
    <property type="project" value="UniProtKB-KW"/>
</dbReference>
<evidence type="ECO:0000256" key="5">
    <source>
        <dbReference type="PROSITE-ProRule" id="PRU00433"/>
    </source>
</evidence>
<keyword evidence="1 5" id="KW-0349">Heme</keyword>
<keyword evidence="4" id="KW-0411">Iron-sulfur</keyword>
<dbReference type="EMBL" id="BLVO01000013">
    <property type="protein sequence ID" value="GFM34274.1"/>
    <property type="molecule type" value="Genomic_DNA"/>
</dbReference>
<dbReference type="InterPro" id="IPR036197">
    <property type="entry name" value="NarG-like_sf"/>
</dbReference>
<evidence type="ECO:0000313" key="11">
    <source>
        <dbReference type="Proteomes" id="UP000503840"/>
    </source>
</evidence>
<dbReference type="InterPro" id="IPR017896">
    <property type="entry name" value="4Fe4S_Fe-S-bd"/>
</dbReference>
<dbReference type="SUPFAM" id="SSF46626">
    <property type="entry name" value="Cytochrome c"/>
    <property type="match status" value="1"/>
</dbReference>
<sequence length="567" mass="61666">MTVFRILLVLACCICLAGIVRRFSRRHKETAFAPAGHNHEKSSPSGRSFATALADILLLRRTARTSMYRWVMHTLILIGFTGLLVFHALDDIIGYPFIPGYESTLDPWQWLRNLFGGMALAGIVLAAARRMGNARLKTFSRRQDWLLLAVIGGIMISGFLLEASKIISPNVFNRMTESYFLPEDENDIPALQAFWSAHNGVIFTPPASTDATLIAKGEELSANNCNYCHSPTASAFLSRALATAIGPAAPALNAANADLGLWYLHIVLAFAALALMPYGKFLHPVATPVNLAVRGGSHSARPPLETTAARKVGLEACTRCGECSLHCSVAPAFAAIGNADILPSEKLVSLRGYATGTLSEHETDAFAEGSRICTECLRCTQICPSGINLQDLWLSSKKSLKHRELDGPNTTIRQCNAMQWAEVLSAQGKSRFEQIKGDGLADRAESFWGCVQCTTCTSVCPVVAVSEAPAKDLDLTPQQIMNLLRMGLKDQTLAARMVWSCTTCYKCQEHCPQNIQVADILFELRQIATERMKERKLTACPLPAATSGRFSAAPLPPETKKPEGGKA</sequence>
<evidence type="ECO:0008006" key="12">
    <source>
        <dbReference type="Google" id="ProtNLM"/>
    </source>
</evidence>
<accession>A0A7J0BML8</accession>
<evidence type="ECO:0000256" key="7">
    <source>
        <dbReference type="SAM" id="Phobius"/>
    </source>
</evidence>
<dbReference type="GO" id="GO:0005886">
    <property type="term" value="C:plasma membrane"/>
    <property type="evidence" value="ECO:0007669"/>
    <property type="project" value="TreeGrafter"/>
</dbReference>
<dbReference type="InterPro" id="IPR036909">
    <property type="entry name" value="Cyt_c-like_dom_sf"/>
</dbReference>
<dbReference type="InterPro" id="IPR051460">
    <property type="entry name" value="HdrC_iron-sulfur_subunit"/>
</dbReference>
<dbReference type="Gene3D" id="1.10.1060.10">
    <property type="entry name" value="Alpha-helical ferredoxin"/>
    <property type="match status" value="2"/>
</dbReference>
<feature type="region of interest" description="Disordered" evidence="6">
    <location>
        <begin position="545"/>
        <end position="567"/>
    </location>
</feature>
<dbReference type="SUPFAM" id="SSF103501">
    <property type="entry name" value="Respiratory nitrate reductase 1 gamma chain"/>
    <property type="match status" value="2"/>
</dbReference>
<evidence type="ECO:0000259" key="8">
    <source>
        <dbReference type="PROSITE" id="PS51007"/>
    </source>
</evidence>
<gene>
    <name evidence="10" type="ORF">DSM101010T_26390</name>
</gene>
<dbReference type="GO" id="GO:0009055">
    <property type="term" value="F:electron transfer activity"/>
    <property type="evidence" value="ECO:0007669"/>
    <property type="project" value="InterPro"/>
</dbReference>
<dbReference type="PANTHER" id="PTHR43255:SF2">
    <property type="entry name" value="HETERODISULFIDE REDUCTASE RELATED PROTEIN"/>
    <property type="match status" value="1"/>
</dbReference>
<keyword evidence="11" id="KW-1185">Reference proteome</keyword>
<dbReference type="GO" id="GO:0046872">
    <property type="term" value="F:metal ion binding"/>
    <property type="evidence" value="ECO:0007669"/>
    <property type="project" value="UniProtKB-KW"/>
</dbReference>
<proteinExistence type="predicted"/>
<dbReference type="InterPro" id="IPR017900">
    <property type="entry name" value="4Fe4S_Fe_S_CS"/>
</dbReference>
<dbReference type="GO" id="GO:0020037">
    <property type="term" value="F:heme binding"/>
    <property type="evidence" value="ECO:0007669"/>
    <property type="project" value="InterPro"/>
</dbReference>
<evidence type="ECO:0000256" key="2">
    <source>
        <dbReference type="ARBA" id="ARBA00022723"/>
    </source>
</evidence>
<dbReference type="Gene3D" id="1.20.950.20">
    <property type="entry name" value="Transmembrane di-heme cytochromes, Chain C"/>
    <property type="match status" value="2"/>
</dbReference>
<dbReference type="PROSITE" id="PS00198">
    <property type="entry name" value="4FE4S_FER_1"/>
    <property type="match status" value="2"/>
</dbReference>
<dbReference type="InterPro" id="IPR009056">
    <property type="entry name" value="Cyt_c-like_dom"/>
</dbReference>
<evidence type="ECO:0000259" key="9">
    <source>
        <dbReference type="PROSITE" id="PS51379"/>
    </source>
</evidence>
<dbReference type="PANTHER" id="PTHR43255">
    <property type="entry name" value="IRON-SULFUR-BINDING OXIDOREDUCTASE FADF-RELATED-RELATED"/>
    <property type="match status" value="1"/>
</dbReference>
<keyword evidence="2 5" id="KW-0479">Metal-binding</keyword>
<feature type="domain" description="4Fe-4S ferredoxin-type" evidence="9">
    <location>
        <begin position="363"/>
        <end position="392"/>
    </location>
</feature>
<evidence type="ECO:0000256" key="6">
    <source>
        <dbReference type="SAM" id="MobiDB-lite"/>
    </source>
</evidence>
<dbReference type="PROSITE" id="PS51007">
    <property type="entry name" value="CYTC"/>
    <property type="match status" value="1"/>
</dbReference>
<dbReference type="RefSeq" id="WP_174405880.1">
    <property type="nucleotide sequence ID" value="NZ_BLVO01000013.1"/>
</dbReference>
<dbReference type="AlphaFoldDB" id="A0A7J0BML8"/>
<evidence type="ECO:0000313" key="10">
    <source>
        <dbReference type="EMBL" id="GFM34274.1"/>
    </source>
</evidence>
<reference evidence="10 11" key="1">
    <citation type="submission" date="2020-05" db="EMBL/GenBank/DDBJ databases">
        <title>Draft genome sequence of Desulfovibrio sp. strain HN2T.</title>
        <authorList>
            <person name="Ueno A."/>
            <person name="Tamazawa S."/>
            <person name="Tamamura S."/>
            <person name="Murakami T."/>
            <person name="Kiyama T."/>
            <person name="Inomata H."/>
            <person name="Amano Y."/>
            <person name="Miyakawa K."/>
            <person name="Tamaki H."/>
            <person name="Naganuma T."/>
            <person name="Kaneko K."/>
        </authorList>
    </citation>
    <scope>NUCLEOTIDE SEQUENCE [LARGE SCALE GENOMIC DNA]</scope>
    <source>
        <strain evidence="10 11">HN2</strain>
    </source>
</reference>
<dbReference type="Pfam" id="PF13183">
    <property type="entry name" value="Fer4_8"/>
    <property type="match status" value="2"/>
</dbReference>
<dbReference type="InterPro" id="IPR009051">
    <property type="entry name" value="Helical_ferredxn"/>
</dbReference>
<evidence type="ECO:0000256" key="4">
    <source>
        <dbReference type="ARBA" id="ARBA00023014"/>
    </source>
</evidence>
<comment type="caution">
    <text evidence="10">The sequence shown here is derived from an EMBL/GenBank/DDBJ whole genome shotgun (WGS) entry which is preliminary data.</text>
</comment>
<keyword evidence="7" id="KW-1133">Transmembrane helix</keyword>
<protein>
    <recommendedName>
        <fullName evidence="12">4Fe-4S dicluster domain-containing protein</fullName>
    </recommendedName>
</protein>
<keyword evidence="7" id="KW-0812">Transmembrane</keyword>
<feature type="domain" description="4Fe-4S ferredoxin-type" evidence="9">
    <location>
        <begin position="439"/>
        <end position="470"/>
    </location>
</feature>
<feature type="domain" description="Cytochrome c" evidence="8">
    <location>
        <begin position="212"/>
        <end position="358"/>
    </location>
</feature>
<feature type="transmembrane region" description="Helical" evidence="7">
    <location>
        <begin position="146"/>
        <end position="167"/>
    </location>
</feature>
<keyword evidence="7" id="KW-0472">Membrane</keyword>
<dbReference type="PROSITE" id="PS51379">
    <property type="entry name" value="4FE4S_FER_2"/>
    <property type="match status" value="2"/>
</dbReference>
<organism evidence="10 11">
    <name type="scientific">Desulfovibrio subterraneus</name>
    <dbReference type="NCBI Taxonomy" id="2718620"/>
    <lineage>
        <taxon>Bacteria</taxon>
        <taxon>Pseudomonadati</taxon>
        <taxon>Thermodesulfobacteriota</taxon>
        <taxon>Desulfovibrionia</taxon>
        <taxon>Desulfovibrionales</taxon>
        <taxon>Desulfovibrionaceae</taxon>
        <taxon>Desulfovibrio</taxon>
    </lineage>
</organism>
<evidence type="ECO:0000256" key="1">
    <source>
        <dbReference type="ARBA" id="ARBA00022617"/>
    </source>
</evidence>